<name>A0A3A1UZL0_9BACL</name>
<dbReference type="EMBL" id="QXQA01000005">
    <property type="protein sequence ID" value="RIX53116.1"/>
    <property type="molecule type" value="Genomic_DNA"/>
</dbReference>
<feature type="region of interest" description="Disordered" evidence="1">
    <location>
        <begin position="99"/>
        <end position="122"/>
    </location>
</feature>
<accession>A0A3A1UZL0</accession>
<evidence type="ECO:0000313" key="3">
    <source>
        <dbReference type="Proteomes" id="UP000266482"/>
    </source>
</evidence>
<evidence type="ECO:0000313" key="2">
    <source>
        <dbReference type="EMBL" id="RIX53116.1"/>
    </source>
</evidence>
<dbReference type="Proteomes" id="UP000266482">
    <property type="component" value="Unassembled WGS sequence"/>
</dbReference>
<organism evidence="2 3">
    <name type="scientific">Paenibacillus nanensis</name>
    <dbReference type="NCBI Taxonomy" id="393251"/>
    <lineage>
        <taxon>Bacteria</taxon>
        <taxon>Bacillati</taxon>
        <taxon>Bacillota</taxon>
        <taxon>Bacilli</taxon>
        <taxon>Bacillales</taxon>
        <taxon>Paenibacillaceae</taxon>
        <taxon>Paenibacillus</taxon>
    </lineage>
</organism>
<dbReference type="AlphaFoldDB" id="A0A3A1UZL0"/>
<proteinExistence type="predicted"/>
<keyword evidence="3" id="KW-1185">Reference proteome</keyword>
<gene>
    <name evidence="2" type="ORF">D3P08_10795</name>
</gene>
<feature type="compositionally biased region" description="Basic and acidic residues" evidence="1">
    <location>
        <begin position="102"/>
        <end position="122"/>
    </location>
</feature>
<protein>
    <submittedName>
        <fullName evidence="2">Uncharacterized protein</fullName>
    </submittedName>
</protein>
<dbReference type="OrthoDB" id="2661156at2"/>
<comment type="caution">
    <text evidence="2">The sequence shown here is derived from an EMBL/GenBank/DDBJ whole genome shotgun (WGS) entry which is preliminary data.</text>
</comment>
<evidence type="ECO:0000256" key="1">
    <source>
        <dbReference type="SAM" id="MobiDB-lite"/>
    </source>
</evidence>
<sequence>MTLSEHAAIMFDFSDNRSAELARNLLQELGYDPVMHNDTRMHIHVDGNDLTSALEIAQSHGGQLVEQSAIKDEAITNTAYALDGITIPAHVVNEDWVDEEERQQQMHNHDGAGKYGEDEFRPDPEEYNHFIGDVHT</sequence>
<reference evidence="2 3" key="1">
    <citation type="submission" date="2018-09" db="EMBL/GenBank/DDBJ databases">
        <title>Paenibacillus aracenensis nov. sp. isolated from a cave in southern Spain.</title>
        <authorList>
            <person name="Jurado V."/>
            <person name="Gutierrez-Patricio S."/>
            <person name="Gonzalez-Pimentel J.L."/>
            <person name="Miller A.Z."/>
            <person name="Laiz L."/>
            <person name="Saiz-Jimenez C."/>
        </authorList>
    </citation>
    <scope>NUCLEOTIDE SEQUENCE [LARGE SCALE GENOMIC DNA]</scope>
    <source>
        <strain evidence="2 3">DSM 22867</strain>
    </source>
</reference>